<accession>A0ABD5AZP5</accession>
<dbReference type="Proteomes" id="UP001240157">
    <property type="component" value="Unassembled WGS sequence"/>
</dbReference>
<name>A0ABD5AZP5_STACR</name>
<sequence length="102" mass="11765">MRQNVLAEPSETNFVPGNGNVLFVNQNFVDFFKSQLQDLPRLEDREGQVELYLPPQAKTKAAAIRDDFQEWVDFQLPNSATNTKVKVTQVDNPYQIYAFDVR</sequence>
<evidence type="ECO:0000313" key="2">
    <source>
        <dbReference type="Proteomes" id="UP001240157"/>
    </source>
</evidence>
<gene>
    <name evidence="1" type="ORF">RCF65_13430</name>
</gene>
<dbReference type="EMBL" id="JAVGJF010000597">
    <property type="protein sequence ID" value="MDQ7176951.1"/>
    <property type="molecule type" value="Genomic_DNA"/>
</dbReference>
<proteinExistence type="predicted"/>
<feature type="non-terminal residue" evidence="1">
    <location>
        <position position="102"/>
    </location>
</feature>
<organism evidence="1 2">
    <name type="scientific">Staphylococcus chromogenes</name>
    <name type="common">Staphylococcus hyicus subsp. chromogenes</name>
    <dbReference type="NCBI Taxonomy" id="46126"/>
    <lineage>
        <taxon>Bacteria</taxon>
        <taxon>Bacillati</taxon>
        <taxon>Bacillota</taxon>
        <taxon>Bacilli</taxon>
        <taxon>Bacillales</taxon>
        <taxon>Staphylococcaceae</taxon>
        <taxon>Staphylococcus</taxon>
    </lineage>
</organism>
<dbReference type="AlphaFoldDB" id="A0ABD5AZP5"/>
<comment type="caution">
    <text evidence="1">The sequence shown here is derived from an EMBL/GenBank/DDBJ whole genome shotgun (WGS) entry which is preliminary data.</text>
</comment>
<reference evidence="1 2" key="1">
    <citation type="submission" date="2023-08" db="EMBL/GenBank/DDBJ databases">
        <title>Whole genome sequencing of Staphylococcus chromogenes NNSch 2386.</title>
        <authorList>
            <person name="Kropotov V.S."/>
            <person name="Boriskina E.V."/>
            <person name="Gordinskaya N.A."/>
            <person name="Shkurkina I.S."/>
            <person name="Kryazhev D.V."/>
            <person name="Alekseeva A.E."/>
            <person name="Makhova M.A."/>
        </authorList>
    </citation>
    <scope>NUCLEOTIDE SEQUENCE [LARGE SCALE GENOMIC DNA]</scope>
    <source>
        <strain evidence="1 2">NNSch 2386</strain>
    </source>
</reference>
<protein>
    <submittedName>
        <fullName evidence="1">Bacteriocin-associated protein</fullName>
    </submittedName>
</protein>
<evidence type="ECO:0000313" key="1">
    <source>
        <dbReference type="EMBL" id="MDQ7176951.1"/>
    </source>
</evidence>